<evidence type="ECO:0000256" key="1">
    <source>
        <dbReference type="ARBA" id="ARBA00004141"/>
    </source>
</evidence>
<feature type="transmembrane region" description="Helical" evidence="10">
    <location>
        <begin position="583"/>
        <end position="605"/>
    </location>
</feature>
<feature type="compositionally biased region" description="Acidic residues" evidence="9">
    <location>
        <begin position="741"/>
        <end position="753"/>
    </location>
</feature>
<evidence type="ECO:0000256" key="4">
    <source>
        <dbReference type="ARBA" id="ARBA00023040"/>
    </source>
</evidence>
<feature type="transmembrane region" description="Helical" evidence="10">
    <location>
        <begin position="463"/>
        <end position="486"/>
    </location>
</feature>
<keyword evidence="2 10" id="KW-0812">Transmembrane</keyword>
<organism evidence="12 13">
    <name type="scientific">Rhizopus stolonifer</name>
    <name type="common">Rhizopus nigricans</name>
    <dbReference type="NCBI Taxonomy" id="4846"/>
    <lineage>
        <taxon>Eukaryota</taxon>
        <taxon>Fungi</taxon>
        <taxon>Fungi incertae sedis</taxon>
        <taxon>Mucoromycota</taxon>
        <taxon>Mucoromycotina</taxon>
        <taxon>Mucoromycetes</taxon>
        <taxon>Mucorales</taxon>
        <taxon>Mucorineae</taxon>
        <taxon>Rhizopodaceae</taxon>
        <taxon>Rhizopus</taxon>
    </lineage>
</organism>
<dbReference type="EMBL" id="PJQM01000547">
    <property type="protein sequence ID" value="RCI04887.1"/>
    <property type="molecule type" value="Genomic_DNA"/>
</dbReference>
<dbReference type="InterPro" id="IPR028082">
    <property type="entry name" value="Peripla_BP_I"/>
</dbReference>
<comment type="subcellular location">
    <subcellularLocation>
        <location evidence="1">Membrane</location>
        <topology evidence="1">Multi-pass membrane protein</topology>
    </subcellularLocation>
</comment>
<feature type="transmembrane region" description="Helical" evidence="10">
    <location>
        <begin position="652"/>
        <end position="672"/>
    </location>
</feature>
<gene>
    <name evidence="12" type="ORF">CU098_007569</name>
</gene>
<evidence type="ECO:0000256" key="9">
    <source>
        <dbReference type="SAM" id="MobiDB-lite"/>
    </source>
</evidence>
<evidence type="ECO:0000256" key="3">
    <source>
        <dbReference type="ARBA" id="ARBA00022989"/>
    </source>
</evidence>
<evidence type="ECO:0000256" key="2">
    <source>
        <dbReference type="ARBA" id="ARBA00022692"/>
    </source>
</evidence>
<keyword evidence="7" id="KW-0325">Glycoprotein</keyword>
<dbReference type="SUPFAM" id="SSF53822">
    <property type="entry name" value="Periplasmic binding protein-like I"/>
    <property type="match status" value="1"/>
</dbReference>
<evidence type="ECO:0000313" key="13">
    <source>
        <dbReference type="Proteomes" id="UP000253551"/>
    </source>
</evidence>
<dbReference type="GO" id="GO:0038039">
    <property type="term" value="C:G protein-coupled receptor heterodimeric complex"/>
    <property type="evidence" value="ECO:0007669"/>
    <property type="project" value="TreeGrafter"/>
</dbReference>
<comment type="caution">
    <text evidence="12">The sequence shown here is derived from an EMBL/GenBank/DDBJ whole genome shotgun (WGS) entry which is preliminary data.</text>
</comment>
<dbReference type="PROSITE" id="PS50259">
    <property type="entry name" value="G_PROTEIN_RECEP_F3_4"/>
    <property type="match status" value="1"/>
</dbReference>
<dbReference type="PANTHER" id="PTHR10519:SF20">
    <property type="entry name" value="G-PROTEIN COUPLED RECEPTOR 156-RELATED"/>
    <property type="match status" value="1"/>
</dbReference>
<keyword evidence="5 10" id="KW-0472">Membrane</keyword>
<keyword evidence="6" id="KW-0675">Receptor</keyword>
<feature type="domain" description="G-protein coupled receptors family 3 profile" evidence="11">
    <location>
        <begin position="426"/>
        <end position="675"/>
    </location>
</feature>
<keyword evidence="4" id="KW-0297">G-protein coupled receptor</keyword>
<dbReference type="GO" id="GO:0007214">
    <property type="term" value="P:gamma-aminobutyric acid signaling pathway"/>
    <property type="evidence" value="ECO:0007669"/>
    <property type="project" value="TreeGrafter"/>
</dbReference>
<dbReference type="InterPro" id="IPR000337">
    <property type="entry name" value="GPCR_3"/>
</dbReference>
<evidence type="ECO:0000256" key="10">
    <source>
        <dbReference type="SAM" id="Phobius"/>
    </source>
</evidence>
<dbReference type="Gene3D" id="3.40.50.2300">
    <property type="match status" value="2"/>
</dbReference>
<keyword evidence="3 10" id="KW-1133">Transmembrane helix</keyword>
<dbReference type="Pfam" id="PF01094">
    <property type="entry name" value="ANF_receptor"/>
    <property type="match status" value="1"/>
</dbReference>
<keyword evidence="8" id="KW-0807">Transducer</keyword>
<feature type="transmembrane region" description="Helical" evidence="10">
    <location>
        <begin position="626"/>
        <end position="646"/>
    </location>
</feature>
<dbReference type="OrthoDB" id="5984008at2759"/>
<feature type="region of interest" description="Disordered" evidence="9">
    <location>
        <begin position="739"/>
        <end position="778"/>
    </location>
</feature>
<name>A0A367KRW9_RHIST</name>
<dbReference type="CDD" id="cd15047">
    <property type="entry name" value="7tmC_GABA-B-like"/>
    <property type="match status" value="1"/>
</dbReference>
<feature type="transmembrane region" description="Helical" evidence="10">
    <location>
        <begin position="426"/>
        <end position="451"/>
    </location>
</feature>
<sequence length="938" mass="105141">MAFGRSLVDDLYNSINQTDNGTVYISPRYNTTGKTELKIGVLLPFTQKKDDLTAQIVWGGSSAIRMAVNEINIKQIIPGAYITLIEKDSFPDTSLDQMAVTNAVYASVTLLQQGVIGVIGDISSSWTSLSALMTSTLEIPQCSYTANAIAFSDKTQYKYFFRTIPTQVIIADVMLSFASTQGWNKLGVIYTDDPLGQQFYQKALIQATSMDLHILHYQAIPTTSTTEDMNSALRNITNGGARIIMVAATSIPQSQLLIQAHELGLLSKDYVWLMMGDTTKDLQASVEKYNNNHTSKIDYATDYQGLFLFDNWLSLDGYPPFENFLDAWSLLNPDALAYSCMMVMAEGFGKKISGSKNQTEQLLRLASGGLGEEMIPSAFNVGYVGPEGQMNYDTNGDLTTGNYLVYNLQHDSPPSVSLNPGINSSIAHAIMAISSAGILFAIFCFFVVLCYRKHEVFKASSPLFCCLELIGFMLTYASVMLMIGIPTSTSCIVTPVAFSLGFILVIGNMIAKNYRIYRIFNNIFITRNVITDSHLIRTVFVLVGLDVIILVVGLLVARPVPSKFEVSYSSHYWSCEPQGNNKIVFLVLTAIYAACLLLFATFLAYKTRFAGKQYSRYSECKQMGLSVYNILFSALVGFAVVVNPLADFYTKYYIEVIAVLWATSFSLLVLFLPKLQAFFRIKLNERKQDEGQEKPSANNRKTIFSFLKSTNATPSRLYDRQSAHGNELLSLEQILASDNPVLDDDDDEEDDDDAQLRRRKPSAASSSTTPKNGQGNFIEVHEGEMPIRKVFRYFPWLSQWEMHHIMVFPWLGYFSHFSKHAKKGTVMSYSHVSVYSTKLEDYVLKIHGQGWSDMYIQLPSLNSLQMWEQCFSQKKPDYLAFLRQEQAIQKKELTTHHPHDMLASSMSQDHLLRRLSDQSEEDLSNANTMIALATSQIL</sequence>
<evidence type="ECO:0000256" key="6">
    <source>
        <dbReference type="ARBA" id="ARBA00023170"/>
    </source>
</evidence>
<feature type="compositionally biased region" description="Polar residues" evidence="9">
    <location>
        <begin position="763"/>
        <end position="775"/>
    </location>
</feature>
<accession>A0A367KRW9</accession>
<proteinExistence type="predicted"/>
<evidence type="ECO:0000256" key="7">
    <source>
        <dbReference type="ARBA" id="ARBA00023180"/>
    </source>
</evidence>
<dbReference type="AlphaFoldDB" id="A0A367KRW9"/>
<reference evidence="12 13" key="1">
    <citation type="journal article" date="2018" name="G3 (Bethesda)">
        <title>Phylogenetic and Phylogenomic Definition of Rhizopus Species.</title>
        <authorList>
            <person name="Gryganskyi A.P."/>
            <person name="Golan J."/>
            <person name="Dolatabadi S."/>
            <person name="Mondo S."/>
            <person name="Robb S."/>
            <person name="Idnurm A."/>
            <person name="Muszewska A."/>
            <person name="Steczkiewicz K."/>
            <person name="Masonjones S."/>
            <person name="Liao H.L."/>
            <person name="Gajdeczka M.T."/>
            <person name="Anike F."/>
            <person name="Vuek A."/>
            <person name="Anishchenko I.M."/>
            <person name="Voigt K."/>
            <person name="de Hoog G.S."/>
            <person name="Smith M.E."/>
            <person name="Heitman J."/>
            <person name="Vilgalys R."/>
            <person name="Stajich J.E."/>
        </authorList>
    </citation>
    <scope>NUCLEOTIDE SEQUENCE [LARGE SCALE GENOMIC DNA]</scope>
    <source>
        <strain evidence="12 13">LSU 92-RS-03</strain>
    </source>
</reference>
<evidence type="ECO:0000259" key="11">
    <source>
        <dbReference type="PROSITE" id="PS50259"/>
    </source>
</evidence>
<dbReference type="InterPro" id="IPR001828">
    <property type="entry name" value="ANF_lig-bd_rcpt"/>
</dbReference>
<dbReference type="Proteomes" id="UP000253551">
    <property type="component" value="Unassembled WGS sequence"/>
</dbReference>
<feature type="transmembrane region" description="Helical" evidence="10">
    <location>
        <begin position="492"/>
        <end position="514"/>
    </location>
</feature>
<dbReference type="PRINTS" id="PR00248">
    <property type="entry name" value="GPCRMGR"/>
</dbReference>
<evidence type="ECO:0000256" key="5">
    <source>
        <dbReference type="ARBA" id="ARBA00023136"/>
    </source>
</evidence>
<dbReference type="PANTHER" id="PTHR10519">
    <property type="entry name" value="GABA-B RECEPTOR"/>
    <property type="match status" value="1"/>
</dbReference>
<feature type="transmembrane region" description="Helical" evidence="10">
    <location>
        <begin position="535"/>
        <end position="557"/>
    </location>
</feature>
<evidence type="ECO:0000313" key="12">
    <source>
        <dbReference type="EMBL" id="RCI04887.1"/>
    </source>
</evidence>
<keyword evidence="13" id="KW-1185">Reference proteome</keyword>
<evidence type="ECO:0000256" key="8">
    <source>
        <dbReference type="ARBA" id="ARBA00023224"/>
    </source>
</evidence>
<dbReference type="STRING" id="4846.A0A367KRW9"/>
<dbReference type="Pfam" id="PF00003">
    <property type="entry name" value="7tm_3"/>
    <property type="match status" value="1"/>
</dbReference>
<protein>
    <recommendedName>
        <fullName evidence="11">G-protein coupled receptors family 3 profile domain-containing protein</fullName>
    </recommendedName>
</protein>
<dbReference type="GO" id="GO:0004965">
    <property type="term" value="F:G protein-coupled GABA receptor activity"/>
    <property type="evidence" value="ECO:0007669"/>
    <property type="project" value="InterPro"/>
</dbReference>
<dbReference type="InterPro" id="IPR017978">
    <property type="entry name" value="GPCR_3_C"/>
</dbReference>
<dbReference type="InterPro" id="IPR002455">
    <property type="entry name" value="GPCR3_GABA-B"/>
</dbReference>